<dbReference type="EMBL" id="VAJM01000004">
    <property type="protein sequence ID" value="TLM93021.1"/>
    <property type="molecule type" value="Genomic_DNA"/>
</dbReference>
<protein>
    <submittedName>
        <fullName evidence="2">Uncharacterized protein</fullName>
    </submittedName>
</protein>
<evidence type="ECO:0000313" key="2">
    <source>
        <dbReference type="EMBL" id="TLM93021.1"/>
    </source>
</evidence>
<comment type="caution">
    <text evidence="2">The sequence shown here is derived from an EMBL/GenBank/DDBJ whole genome shotgun (WGS) entry which is preliminary data.</text>
</comment>
<dbReference type="AlphaFoldDB" id="A0A5R8WRK3"/>
<dbReference type="Proteomes" id="UP000305517">
    <property type="component" value="Unassembled WGS sequence"/>
</dbReference>
<evidence type="ECO:0000313" key="3">
    <source>
        <dbReference type="Proteomes" id="UP000305517"/>
    </source>
</evidence>
<sequence length="439" mass="45552">MKQLYFALPALLLGLAAHAQTPGTGVGIGTTTPDPKAALDISSSNKGLLIPRLDSASRAGIAAPPDGLMVFQTDGRKGFWYAVGGQWVYIPDKTKSGDNLGNHAATQNLGLNDYDLRLRAATDTNHGLGWYGNGSSSKSWLSQNVDGPVLYGNGSGVLGTSTNGTRQSVLTWNNAGRVGIGRPDPQQQLHVAGNIAADGPLGIMLAAGDRPLVTRGWDAFTSGTYQGLGRWGVFMEPNALTFGVPDIANKRFQWVRYGTNSAVANTLMTLAPDGDLQLAGSYGYTTAQTRVQSLGVGAFSSNDPTVSQAVILYGSGPVPVGTTLTGSGQGTLLAPLKLPVGAVVTNLEITVFDGDGSTAVTTQARVVGLAGNVGAANADAPTTIWVTVPHGNNVVVRGSGPVLLTTDANHAYFVEYQANRSGVLALLTVRVTYTVTEVE</sequence>
<accession>A0A5R8WRK3</accession>
<reference evidence="2 3" key="1">
    <citation type="submission" date="2019-05" db="EMBL/GenBank/DDBJ databases">
        <title>Hymenobacter edaphi sp. nov., isolated from abandoned arsenic-contaminated farmland soil.</title>
        <authorList>
            <person name="Nie L."/>
        </authorList>
    </citation>
    <scope>NUCLEOTIDE SEQUENCE [LARGE SCALE GENOMIC DNA]</scope>
    <source>
        <strain evidence="2 3">1-3-3-8</strain>
    </source>
</reference>
<name>A0A5R8WRK3_9BACT</name>
<keyword evidence="3" id="KW-1185">Reference proteome</keyword>
<feature type="chain" id="PRO_5024275967" evidence="1">
    <location>
        <begin position="20"/>
        <end position="439"/>
    </location>
</feature>
<dbReference type="OrthoDB" id="868987at2"/>
<proteinExistence type="predicted"/>
<gene>
    <name evidence="2" type="ORF">FDY95_10310</name>
</gene>
<dbReference type="RefSeq" id="WP_138077463.1">
    <property type="nucleotide sequence ID" value="NZ_VAJM01000004.1"/>
</dbReference>
<organism evidence="2 3">
    <name type="scientific">Hymenobacter jeollabukensis</name>
    <dbReference type="NCBI Taxonomy" id="2025313"/>
    <lineage>
        <taxon>Bacteria</taxon>
        <taxon>Pseudomonadati</taxon>
        <taxon>Bacteroidota</taxon>
        <taxon>Cytophagia</taxon>
        <taxon>Cytophagales</taxon>
        <taxon>Hymenobacteraceae</taxon>
        <taxon>Hymenobacter</taxon>
    </lineage>
</organism>
<keyword evidence="1" id="KW-0732">Signal</keyword>
<evidence type="ECO:0000256" key="1">
    <source>
        <dbReference type="SAM" id="SignalP"/>
    </source>
</evidence>
<feature type="signal peptide" evidence="1">
    <location>
        <begin position="1"/>
        <end position="19"/>
    </location>
</feature>